<dbReference type="Pfam" id="PF07940">
    <property type="entry name" value="Hepar_II_III_C"/>
    <property type="match status" value="1"/>
</dbReference>
<gene>
    <name evidence="4" type="ORF">CLN94_09155</name>
</gene>
<dbReference type="GO" id="GO:0016829">
    <property type="term" value="F:lyase activity"/>
    <property type="evidence" value="ECO:0007669"/>
    <property type="project" value="InterPro"/>
</dbReference>
<evidence type="ECO:0000256" key="2">
    <source>
        <dbReference type="SAM" id="MobiDB-lite"/>
    </source>
</evidence>
<feature type="domain" description="Heparinase II/III-like C-terminal" evidence="3">
    <location>
        <begin position="306"/>
        <end position="567"/>
    </location>
</feature>
<reference evidence="4 5" key="1">
    <citation type="submission" date="2017-09" db="EMBL/GenBank/DDBJ databases">
        <title>A multilocus sequence analysis scheme for characterization of bacteria in the genus Thioclava.</title>
        <authorList>
            <person name="Liu Y."/>
            <person name="Shao Z."/>
        </authorList>
    </citation>
    <scope>NUCLEOTIDE SEQUENCE [LARGE SCALE GENOMIC DNA]</scope>
    <source>
        <strain evidence="4 5">CAU 1312</strain>
    </source>
</reference>
<evidence type="ECO:0000313" key="4">
    <source>
        <dbReference type="EMBL" id="PCD76463.1"/>
    </source>
</evidence>
<accession>A0A2A4CKB4</accession>
<name>A0A2A4CKB4_9RHOB</name>
<proteinExistence type="predicted"/>
<sequence length="590" mass="63623">MTRRQGGFGDERKGGLSARATTARNALTARMAARSRPPTGFTSQPEPRTIGSFARGRQLLNGNFLFAGFLIEGKGLSIWDLPMPDPGFEEALHGAAWLDDLAAVGDRTARTRAQDWVFDWIARFGDGTGPGWTPDLTGRRLIRWINHAFTLLSGKDRAQAQAFFLTLGQQTLFLAKRWKVASPGLPRFEALTGLVVAGLALTGMERHVRPAIAALGRECAREIDAEGGIPTRNPEELLEVLTLLTWARQALEEAGQRPDPAHLDAITRIAPTLRALRHSDGGLARFHDGGRGLPGRLDQALAASGTREMRAGRAMGFARLHAGRASLIADAAPPPSGSASASAHASTLAFEMTSGRHPLVVNCGSGAAYGREWQRAGRATASHSTLAINGYSSSRLGPERAFGKGARAYLDAVPKQVWATTETTPEGLHLAMGHDGYHVTHGMTHLRDLVLAPDGLTLNGRDTLGAMSAEDRRKFEEVLLADPLHGVPFEIRFHLHPEADAQIDMGGAAVSVALKSGELWLFRHDGVGELSLEPSVYLERGRLRPRASQQIVLRADVLDYACQIGWTLTHAQATPSARRASDQTDSDPDL</sequence>
<feature type="region of interest" description="Disordered" evidence="2">
    <location>
        <begin position="1"/>
        <end position="20"/>
    </location>
</feature>
<protein>
    <submittedName>
        <fullName evidence="4">Heparinase</fullName>
    </submittedName>
</protein>
<dbReference type="InterPro" id="IPR012480">
    <property type="entry name" value="Hepar_II_III_C"/>
</dbReference>
<feature type="region of interest" description="Disordered" evidence="2">
    <location>
        <begin position="29"/>
        <end position="48"/>
    </location>
</feature>
<dbReference type="AlphaFoldDB" id="A0A2A4CKB4"/>
<evidence type="ECO:0000259" key="3">
    <source>
        <dbReference type="Pfam" id="PF07940"/>
    </source>
</evidence>
<dbReference type="OrthoDB" id="9787373at2"/>
<comment type="subcellular location">
    <subcellularLocation>
        <location evidence="1">Cell envelope</location>
    </subcellularLocation>
</comment>
<dbReference type="GO" id="GO:0030313">
    <property type="term" value="C:cell envelope"/>
    <property type="evidence" value="ECO:0007669"/>
    <property type="project" value="UniProtKB-SubCell"/>
</dbReference>
<comment type="caution">
    <text evidence="4">The sequence shown here is derived from an EMBL/GenBank/DDBJ whole genome shotgun (WGS) entry which is preliminary data.</text>
</comment>
<dbReference type="EMBL" id="NTJD01000006">
    <property type="protein sequence ID" value="PCD76463.1"/>
    <property type="molecule type" value="Genomic_DNA"/>
</dbReference>
<keyword evidence="5" id="KW-1185">Reference proteome</keyword>
<dbReference type="Gene3D" id="1.50.10.100">
    <property type="entry name" value="Chondroitin AC/alginate lyase"/>
    <property type="match status" value="1"/>
</dbReference>
<evidence type="ECO:0000313" key="5">
    <source>
        <dbReference type="Proteomes" id="UP000243507"/>
    </source>
</evidence>
<dbReference type="InterPro" id="IPR008929">
    <property type="entry name" value="Chondroitin_lyas"/>
</dbReference>
<evidence type="ECO:0000256" key="1">
    <source>
        <dbReference type="ARBA" id="ARBA00004196"/>
    </source>
</evidence>
<dbReference type="Proteomes" id="UP000243507">
    <property type="component" value="Unassembled WGS sequence"/>
</dbReference>
<dbReference type="Gene3D" id="2.70.98.70">
    <property type="match status" value="1"/>
</dbReference>
<organism evidence="4 5">
    <name type="scientific">Pseudothioclava arenosa</name>
    <dbReference type="NCBI Taxonomy" id="1795308"/>
    <lineage>
        <taxon>Bacteria</taxon>
        <taxon>Pseudomonadati</taxon>
        <taxon>Pseudomonadota</taxon>
        <taxon>Alphaproteobacteria</taxon>
        <taxon>Rhodobacterales</taxon>
        <taxon>Paracoccaceae</taxon>
        <taxon>Pseudothioclava</taxon>
    </lineage>
</organism>